<keyword evidence="1" id="KW-0175">Coiled coil</keyword>
<evidence type="ECO:0000313" key="4">
    <source>
        <dbReference type="EMBL" id="CAE7344564.1"/>
    </source>
</evidence>
<dbReference type="Proteomes" id="UP000604046">
    <property type="component" value="Unassembled WGS sequence"/>
</dbReference>
<feature type="region of interest" description="Disordered" evidence="2">
    <location>
        <begin position="329"/>
        <end position="348"/>
    </location>
</feature>
<name>A0A812PS53_9DINO</name>
<evidence type="ECO:0000313" key="5">
    <source>
        <dbReference type="Proteomes" id="UP000604046"/>
    </source>
</evidence>
<feature type="chain" id="PRO_5032388723" description="MRH domain-containing protein" evidence="3">
    <location>
        <begin position="30"/>
        <end position="485"/>
    </location>
</feature>
<accession>A0A812PS53</accession>
<proteinExistence type="predicted"/>
<evidence type="ECO:0008006" key="6">
    <source>
        <dbReference type="Google" id="ProtNLM"/>
    </source>
</evidence>
<keyword evidence="3" id="KW-0732">Signal</keyword>
<evidence type="ECO:0000256" key="2">
    <source>
        <dbReference type="SAM" id="MobiDB-lite"/>
    </source>
</evidence>
<feature type="signal peptide" evidence="3">
    <location>
        <begin position="1"/>
        <end position="29"/>
    </location>
</feature>
<keyword evidence="5" id="KW-1185">Reference proteome</keyword>
<feature type="region of interest" description="Disordered" evidence="2">
    <location>
        <begin position="410"/>
        <end position="452"/>
    </location>
</feature>
<dbReference type="AlphaFoldDB" id="A0A812PS53"/>
<evidence type="ECO:0000256" key="3">
    <source>
        <dbReference type="SAM" id="SignalP"/>
    </source>
</evidence>
<feature type="coiled-coil region" evidence="1">
    <location>
        <begin position="101"/>
        <end position="128"/>
    </location>
</feature>
<dbReference type="EMBL" id="CAJNDS010002132">
    <property type="protein sequence ID" value="CAE7344564.1"/>
    <property type="molecule type" value="Genomic_DNA"/>
</dbReference>
<feature type="coiled-coil region" evidence="1">
    <location>
        <begin position="375"/>
        <end position="409"/>
    </location>
</feature>
<evidence type="ECO:0000256" key="1">
    <source>
        <dbReference type="SAM" id="Coils"/>
    </source>
</evidence>
<organism evidence="4 5">
    <name type="scientific">Symbiodinium natans</name>
    <dbReference type="NCBI Taxonomy" id="878477"/>
    <lineage>
        <taxon>Eukaryota</taxon>
        <taxon>Sar</taxon>
        <taxon>Alveolata</taxon>
        <taxon>Dinophyceae</taxon>
        <taxon>Suessiales</taxon>
        <taxon>Symbiodiniaceae</taxon>
        <taxon>Symbiodinium</taxon>
    </lineage>
</organism>
<gene>
    <name evidence="4" type="ORF">SNAT2548_LOCUS18052</name>
</gene>
<reference evidence="4" key="1">
    <citation type="submission" date="2021-02" db="EMBL/GenBank/DDBJ databases">
        <authorList>
            <person name="Dougan E. K."/>
            <person name="Rhodes N."/>
            <person name="Thang M."/>
            <person name="Chan C."/>
        </authorList>
    </citation>
    <scope>NUCLEOTIDE SEQUENCE</scope>
</reference>
<protein>
    <recommendedName>
        <fullName evidence="6">MRH domain-containing protein</fullName>
    </recommendedName>
</protein>
<feature type="region of interest" description="Disordered" evidence="2">
    <location>
        <begin position="74"/>
        <end position="100"/>
    </location>
</feature>
<sequence length="485" mass="51812">MDLCRSLILLKALAVLALLAATLDYDVDAEGYTDKGGGNCSTEKEEAALLQRHVHKPLNSTNVAPNIQAALSEVSRPRRRQWGKHETDYPTGYGQAGGSSASDELEAIEELKDAIETLNSNLAQIPAQVTEELTGALEKALPALGVQDVVIEQAPAGLCLGENASHVVPNGNCSELELMEKGNCTYTISNDPSRASANSTIIPGCGLLISGFQELFVYCNTASEQRQVTATTCNGLGTAKFNHLLAAFTEVSDQTDENSTRVACLSTACQDDSVGSWACPDAWTGEGEDVRVTVQFLVDPQACAYIIQQPSMGASGNDTDVLIITSRDPAATTTTSPASTTSTSQLSTTDIARDGASHSELPGKSNPSGDLAHLTELLESELASAKQEREQLHSEMREFRKIRQSLEDKTLLPTYEPGPHSGGEEVASLRPSTRSTPTRKKPVVARKPQDPLAFSLCRHDQRKPGLKRANKTNLLADAAQLATLP</sequence>
<comment type="caution">
    <text evidence="4">The sequence shown here is derived from an EMBL/GenBank/DDBJ whole genome shotgun (WGS) entry which is preliminary data.</text>
</comment>